<keyword evidence="3" id="KW-1185">Reference proteome</keyword>
<accession>A0AAV4CTJ9</accession>
<comment type="caution">
    <text evidence="2">The sequence shown here is derived from an EMBL/GenBank/DDBJ whole genome shotgun (WGS) entry which is preliminary data.</text>
</comment>
<evidence type="ECO:0000313" key="2">
    <source>
        <dbReference type="EMBL" id="GFO35196.1"/>
    </source>
</evidence>
<name>A0AAV4CTJ9_9GAST</name>
<gene>
    <name evidence="2" type="ORF">PoB_006170100</name>
</gene>
<evidence type="ECO:0000313" key="3">
    <source>
        <dbReference type="Proteomes" id="UP000735302"/>
    </source>
</evidence>
<evidence type="ECO:0000256" key="1">
    <source>
        <dbReference type="SAM" id="MobiDB-lite"/>
    </source>
</evidence>
<sequence length="101" mass="10636">MQTEAGPVVDRDSSLQNPRQQQLKPQEYLGSGRRTSANLRELLLDGGSEAVRAVVLSDCSREATAVAVLLDCGSEVVRAVGDAVGLKQRGDNSGGAVGLWQ</sequence>
<feature type="compositionally biased region" description="Polar residues" evidence="1">
    <location>
        <begin position="14"/>
        <end position="24"/>
    </location>
</feature>
<dbReference type="Proteomes" id="UP000735302">
    <property type="component" value="Unassembled WGS sequence"/>
</dbReference>
<feature type="region of interest" description="Disordered" evidence="1">
    <location>
        <begin position="1"/>
        <end position="32"/>
    </location>
</feature>
<organism evidence="2 3">
    <name type="scientific">Plakobranchus ocellatus</name>
    <dbReference type="NCBI Taxonomy" id="259542"/>
    <lineage>
        <taxon>Eukaryota</taxon>
        <taxon>Metazoa</taxon>
        <taxon>Spiralia</taxon>
        <taxon>Lophotrochozoa</taxon>
        <taxon>Mollusca</taxon>
        <taxon>Gastropoda</taxon>
        <taxon>Heterobranchia</taxon>
        <taxon>Euthyneura</taxon>
        <taxon>Panpulmonata</taxon>
        <taxon>Sacoglossa</taxon>
        <taxon>Placobranchoidea</taxon>
        <taxon>Plakobranchidae</taxon>
        <taxon>Plakobranchus</taxon>
    </lineage>
</organism>
<dbReference type="EMBL" id="BLXT01006975">
    <property type="protein sequence ID" value="GFO35196.1"/>
    <property type="molecule type" value="Genomic_DNA"/>
</dbReference>
<proteinExistence type="predicted"/>
<dbReference type="AlphaFoldDB" id="A0AAV4CTJ9"/>
<reference evidence="2 3" key="1">
    <citation type="journal article" date="2021" name="Elife">
        <title>Chloroplast acquisition without the gene transfer in kleptoplastic sea slugs, Plakobranchus ocellatus.</title>
        <authorList>
            <person name="Maeda T."/>
            <person name="Takahashi S."/>
            <person name="Yoshida T."/>
            <person name="Shimamura S."/>
            <person name="Takaki Y."/>
            <person name="Nagai Y."/>
            <person name="Toyoda A."/>
            <person name="Suzuki Y."/>
            <person name="Arimoto A."/>
            <person name="Ishii H."/>
            <person name="Satoh N."/>
            <person name="Nishiyama T."/>
            <person name="Hasebe M."/>
            <person name="Maruyama T."/>
            <person name="Minagawa J."/>
            <person name="Obokata J."/>
            <person name="Shigenobu S."/>
        </authorList>
    </citation>
    <scope>NUCLEOTIDE SEQUENCE [LARGE SCALE GENOMIC DNA]</scope>
</reference>
<protein>
    <submittedName>
        <fullName evidence="2">Uncharacterized protein</fullName>
    </submittedName>
</protein>